<dbReference type="PANTHER" id="PTHR47265">
    <property type="entry name" value="IRON-SULFUR ASSEMBLY PROTEIN ISCA, CHLOROPLASTIC"/>
    <property type="match status" value="1"/>
</dbReference>
<accession>Q5K273</accession>
<protein>
    <submittedName>
        <fullName evidence="3">Uncharacterized protein ycf57</fullName>
    </submittedName>
</protein>
<feature type="signal peptide" evidence="1">
    <location>
        <begin position="1"/>
        <end position="33"/>
    </location>
</feature>
<proteinExistence type="evidence at transcript level"/>
<evidence type="ECO:0000256" key="1">
    <source>
        <dbReference type="SAM" id="SignalP"/>
    </source>
</evidence>
<evidence type="ECO:0000259" key="2">
    <source>
        <dbReference type="Pfam" id="PF01521"/>
    </source>
</evidence>
<dbReference type="SUPFAM" id="SSF89360">
    <property type="entry name" value="HesB-like domain"/>
    <property type="match status" value="1"/>
</dbReference>
<feature type="non-terminal residue" evidence="3">
    <location>
        <position position="1"/>
    </location>
</feature>
<gene>
    <name evidence="3" type="primary">ycf57</name>
</gene>
<reference evidence="3" key="1">
    <citation type="submission" date="2004-09" db="EMBL/GenBank/DDBJ databases">
        <title>Transport of proteins into multimembranous plastids.</title>
        <authorList>
            <person name="Gould S.B."/>
            <person name="Sommer M.S."/>
            <person name="Hadfi K."/>
            <person name="Zauner S."/>
            <person name="Maier U.G."/>
        </authorList>
    </citation>
    <scope>NUCLEOTIDE SEQUENCE</scope>
</reference>
<dbReference type="InterPro" id="IPR035903">
    <property type="entry name" value="HesB-like_dom_sf"/>
</dbReference>
<dbReference type="GO" id="GO:0051536">
    <property type="term" value="F:iron-sulfur cluster binding"/>
    <property type="evidence" value="ECO:0007669"/>
    <property type="project" value="InterPro"/>
</dbReference>
<dbReference type="AlphaFoldDB" id="Q5K273"/>
<dbReference type="InterPro" id="IPR000361">
    <property type="entry name" value="ATAP_core_dom"/>
</dbReference>
<dbReference type="GO" id="GO:0030674">
    <property type="term" value="F:protein-macromolecule adaptor activity"/>
    <property type="evidence" value="ECO:0007669"/>
    <property type="project" value="TreeGrafter"/>
</dbReference>
<dbReference type="GO" id="GO:0016226">
    <property type="term" value="P:iron-sulfur cluster assembly"/>
    <property type="evidence" value="ECO:0007669"/>
    <property type="project" value="InterPro"/>
</dbReference>
<name>Q5K273_GUITH</name>
<sequence length="211" mass="23213">SPSMKSRMLRNPKMTTRLLVPLLLLLLAGYCNAFLSNPLSLTRISLSTKVCSVRREKIHFAGLRMIEDTSTDECEGPAREGKVGNVDISNSRWNQDEIKTDGIIRLTQPAISQIQKLRTNRGEQEVVLRVGVRAGGCSGMSYVMEFEDAKNVDESDTELKFEGFRVVVDPKSLMFIFGMELDYSDALIGGGFKFSNPNAASTCGCGQSFGA</sequence>
<organism evidence="3">
    <name type="scientific">Guillardia theta</name>
    <name type="common">Cryptophyte</name>
    <name type="synonym">Cryptomonas phi</name>
    <dbReference type="NCBI Taxonomy" id="55529"/>
    <lineage>
        <taxon>Eukaryota</taxon>
        <taxon>Cryptophyceae</taxon>
        <taxon>Pyrenomonadales</taxon>
        <taxon>Geminigeraceae</taxon>
        <taxon>Guillardia</taxon>
    </lineage>
</organism>
<evidence type="ECO:0000313" key="3">
    <source>
        <dbReference type="EMBL" id="CAH25356.1"/>
    </source>
</evidence>
<dbReference type="GO" id="GO:0009570">
    <property type="term" value="C:chloroplast stroma"/>
    <property type="evidence" value="ECO:0007669"/>
    <property type="project" value="TreeGrafter"/>
</dbReference>
<dbReference type="Gene3D" id="2.60.300.12">
    <property type="entry name" value="HesB-like domain"/>
    <property type="match status" value="1"/>
</dbReference>
<dbReference type="PANTHER" id="PTHR47265:SF1">
    <property type="entry name" value="IRON-SULFUR ASSEMBLY PROTEIN ISCA, CHLOROPLASTIC"/>
    <property type="match status" value="1"/>
</dbReference>
<dbReference type="EMBL" id="AJ821816">
    <property type="protein sequence ID" value="CAH25356.1"/>
    <property type="molecule type" value="mRNA"/>
</dbReference>
<dbReference type="NCBIfam" id="TIGR00049">
    <property type="entry name" value="iron-sulfur cluster assembly accessory protein"/>
    <property type="match status" value="1"/>
</dbReference>
<dbReference type="InterPro" id="IPR017870">
    <property type="entry name" value="FeS_cluster_insertion_CS"/>
</dbReference>
<dbReference type="InterPro" id="IPR016092">
    <property type="entry name" value="ATAP"/>
</dbReference>
<dbReference type="InterPro" id="IPR031108">
    <property type="entry name" value="IscA_plant_cyanobact"/>
</dbReference>
<dbReference type="PROSITE" id="PS01152">
    <property type="entry name" value="HESB"/>
    <property type="match status" value="1"/>
</dbReference>
<feature type="domain" description="Core" evidence="2">
    <location>
        <begin position="104"/>
        <end position="206"/>
    </location>
</feature>
<keyword evidence="1" id="KW-0732">Signal</keyword>
<feature type="chain" id="PRO_5004257926" evidence="1">
    <location>
        <begin position="34"/>
        <end position="211"/>
    </location>
</feature>
<dbReference type="Pfam" id="PF01521">
    <property type="entry name" value="Fe-S_biosyn"/>
    <property type="match status" value="1"/>
</dbReference>